<dbReference type="Pfam" id="PF08891">
    <property type="entry name" value="YfcL"/>
    <property type="match status" value="1"/>
</dbReference>
<dbReference type="Proteomes" id="UP000028602">
    <property type="component" value="Unassembled WGS sequence"/>
</dbReference>
<dbReference type="eggNOG" id="ENOG5032SAV">
    <property type="taxonomic scope" value="Bacteria"/>
</dbReference>
<dbReference type="EMBL" id="JMPR01000028">
    <property type="protein sequence ID" value="KFD19744.1"/>
    <property type="molecule type" value="Genomic_DNA"/>
</dbReference>
<evidence type="ECO:0000313" key="2">
    <source>
        <dbReference type="Proteomes" id="UP000028602"/>
    </source>
</evidence>
<reference evidence="1 2" key="1">
    <citation type="submission" date="2014-05" db="EMBL/GenBank/DDBJ databases">
        <title>ATOL: Assembling a taxonomically balanced genome-scale reconstruction of the evolutionary history of the Enterobacteriaceae.</title>
        <authorList>
            <person name="Plunkett G.III."/>
            <person name="Neeno-Eckwall E.C."/>
            <person name="Glasner J.D."/>
            <person name="Perna N.T."/>
        </authorList>
    </citation>
    <scope>NUCLEOTIDE SEQUENCE [LARGE SCALE GENOMIC DNA]</scope>
    <source>
        <strain evidence="1 2">ATCC 33301</strain>
    </source>
</reference>
<sequence length="93" mass="10331">MIIEIETKILTMIDDMVEDATDDQLFAGGYIRGHLTQSVAELELQGKTSAAALKQQVEESLQQAIRQQELSPPDQVLVLDLWQELYLKASSAA</sequence>
<proteinExistence type="predicted"/>
<evidence type="ECO:0008006" key="3">
    <source>
        <dbReference type="Google" id="ProtNLM"/>
    </source>
</evidence>
<dbReference type="RefSeq" id="WP_025903306.1">
    <property type="nucleotide sequence ID" value="NZ_ATMJ01000002.1"/>
</dbReference>
<dbReference type="AlphaFoldDB" id="A0A085JGZ8"/>
<protein>
    <recommendedName>
        <fullName evidence="3">YfcL family protein</fullName>
    </recommendedName>
</protein>
<name>A0A085JGZ8_9GAMM</name>
<evidence type="ECO:0000313" key="1">
    <source>
        <dbReference type="EMBL" id="KFD19744.1"/>
    </source>
</evidence>
<accession>A0A085JGZ8</accession>
<gene>
    <name evidence="1" type="ORF">GTPT_1676</name>
</gene>
<organism evidence="1 2">
    <name type="scientific">Tatumella ptyseos ATCC 33301</name>
    <dbReference type="NCBI Taxonomy" id="1005995"/>
    <lineage>
        <taxon>Bacteria</taxon>
        <taxon>Pseudomonadati</taxon>
        <taxon>Pseudomonadota</taxon>
        <taxon>Gammaproteobacteria</taxon>
        <taxon>Enterobacterales</taxon>
        <taxon>Erwiniaceae</taxon>
        <taxon>Tatumella</taxon>
    </lineage>
</organism>
<comment type="caution">
    <text evidence="1">The sequence shown here is derived from an EMBL/GenBank/DDBJ whole genome shotgun (WGS) entry which is preliminary data.</text>
</comment>
<dbReference type="InterPro" id="IPR014987">
    <property type="entry name" value="UPF_YfcL"/>
</dbReference>
<dbReference type="OrthoDB" id="5600394at2"/>
<keyword evidence="2" id="KW-1185">Reference proteome</keyword>